<evidence type="ECO:0000313" key="5">
    <source>
        <dbReference type="EMBL" id="KAG7363079.1"/>
    </source>
</evidence>
<evidence type="ECO:0000259" key="4">
    <source>
        <dbReference type="Pfam" id="PF13847"/>
    </source>
</evidence>
<evidence type="ECO:0000256" key="1">
    <source>
        <dbReference type="ARBA" id="ARBA00022603"/>
    </source>
</evidence>
<organism evidence="5 6">
    <name type="scientific">Nitzschia inconspicua</name>
    <dbReference type="NCBI Taxonomy" id="303405"/>
    <lineage>
        <taxon>Eukaryota</taxon>
        <taxon>Sar</taxon>
        <taxon>Stramenopiles</taxon>
        <taxon>Ochrophyta</taxon>
        <taxon>Bacillariophyta</taxon>
        <taxon>Bacillariophyceae</taxon>
        <taxon>Bacillariophycidae</taxon>
        <taxon>Bacillariales</taxon>
        <taxon>Bacillariaceae</taxon>
        <taxon>Nitzschia</taxon>
    </lineage>
</organism>
<dbReference type="GO" id="GO:0032259">
    <property type="term" value="P:methylation"/>
    <property type="evidence" value="ECO:0007669"/>
    <property type="project" value="UniProtKB-KW"/>
</dbReference>
<evidence type="ECO:0000256" key="2">
    <source>
        <dbReference type="ARBA" id="ARBA00022679"/>
    </source>
</evidence>
<keyword evidence="1 5" id="KW-0489">Methyltransferase</keyword>
<dbReference type="InterPro" id="IPR026170">
    <property type="entry name" value="FAM173A/B"/>
</dbReference>
<evidence type="ECO:0000256" key="3">
    <source>
        <dbReference type="ARBA" id="ARBA00022691"/>
    </source>
</evidence>
<dbReference type="Pfam" id="PF13847">
    <property type="entry name" value="Methyltransf_31"/>
    <property type="match status" value="1"/>
</dbReference>
<dbReference type="PANTHER" id="PTHR13610:SF11">
    <property type="entry name" value="METHYLTRANSFERASE DOMAIN-CONTAINING PROTEIN"/>
    <property type="match status" value="1"/>
</dbReference>
<dbReference type="GO" id="GO:0016279">
    <property type="term" value="F:protein-lysine N-methyltransferase activity"/>
    <property type="evidence" value="ECO:0007669"/>
    <property type="project" value="InterPro"/>
</dbReference>
<keyword evidence="2" id="KW-0808">Transferase</keyword>
<reference evidence="5" key="1">
    <citation type="journal article" date="2021" name="Sci. Rep.">
        <title>Diploid genomic architecture of Nitzschia inconspicua, an elite biomass production diatom.</title>
        <authorList>
            <person name="Oliver A."/>
            <person name="Podell S."/>
            <person name="Pinowska A."/>
            <person name="Traller J.C."/>
            <person name="Smith S.R."/>
            <person name="McClure R."/>
            <person name="Beliaev A."/>
            <person name="Bohutskyi P."/>
            <person name="Hill E.A."/>
            <person name="Rabines A."/>
            <person name="Zheng H."/>
            <person name="Allen L.Z."/>
            <person name="Kuo A."/>
            <person name="Grigoriev I.V."/>
            <person name="Allen A.E."/>
            <person name="Hazlebeck D."/>
            <person name="Allen E.E."/>
        </authorList>
    </citation>
    <scope>NUCLEOTIDE SEQUENCE</scope>
    <source>
        <strain evidence="5">Hildebrandi</strain>
    </source>
</reference>
<feature type="domain" description="Methyltransferase" evidence="4">
    <location>
        <begin position="26"/>
        <end position="80"/>
    </location>
</feature>
<dbReference type="Proteomes" id="UP000693970">
    <property type="component" value="Unassembled WGS sequence"/>
</dbReference>
<dbReference type="EMBL" id="JAGRRH010000010">
    <property type="protein sequence ID" value="KAG7363079.1"/>
    <property type="molecule type" value="Genomic_DNA"/>
</dbReference>
<dbReference type="InterPro" id="IPR025714">
    <property type="entry name" value="Methyltranfer_dom"/>
</dbReference>
<reference evidence="5" key="2">
    <citation type="submission" date="2021-04" db="EMBL/GenBank/DDBJ databases">
        <authorList>
            <person name="Podell S."/>
        </authorList>
    </citation>
    <scope>NUCLEOTIDE SEQUENCE</scope>
    <source>
        <strain evidence="5">Hildebrandi</strain>
    </source>
</reference>
<dbReference type="GO" id="GO:1905706">
    <property type="term" value="P:regulation of mitochondrial ATP synthesis coupled proton transport"/>
    <property type="evidence" value="ECO:0007669"/>
    <property type="project" value="TreeGrafter"/>
</dbReference>
<proteinExistence type="predicted"/>
<accession>A0A9K3LIM0</accession>
<name>A0A9K3LIM0_9STRA</name>
<protein>
    <submittedName>
        <fullName evidence="5">Ribosomal protein L11 methylase</fullName>
    </submittedName>
</protein>
<dbReference type="GO" id="GO:0005739">
    <property type="term" value="C:mitochondrion"/>
    <property type="evidence" value="ECO:0007669"/>
    <property type="project" value="TreeGrafter"/>
</dbReference>
<dbReference type="GO" id="GO:0005840">
    <property type="term" value="C:ribosome"/>
    <property type="evidence" value="ECO:0007669"/>
    <property type="project" value="UniProtKB-KW"/>
</dbReference>
<keyword evidence="5" id="KW-0687">Ribonucleoprotein</keyword>
<dbReference type="AlphaFoldDB" id="A0A9K3LIM0"/>
<comment type="caution">
    <text evidence="5">The sequence shown here is derived from an EMBL/GenBank/DDBJ whole genome shotgun (WGS) entry which is preliminary data.</text>
</comment>
<keyword evidence="3" id="KW-0949">S-adenosyl-L-methionine</keyword>
<dbReference type="CDD" id="cd02440">
    <property type="entry name" value="AdoMet_MTases"/>
    <property type="match status" value="1"/>
</dbReference>
<evidence type="ECO:0000313" key="6">
    <source>
        <dbReference type="Proteomes" id="UP000693970"/>
    </source>
</evidence>
<gene>
    <name evidence="5" type="ORF">IV203_026439</name>
</gene>
<keyword evidence="6" id="KW-1185">Reference proteome</keyword>
<sequence length="194" mass="21974">MLAPRKRLWSTPLSAIDHCLEWIPLKQNDSVLDIGCGDGRILIEWAERISSQKVAFLTSLSFLGIDIDPDRIQESQSAAKAAIATGRLSPEIRMNFVCANALESVELFQNATVIFLYLIPRGLKQILPLLKDHANRMRATIRVATYMSKLPLDDDDGEKMIIKLLGRATCRVEHQREAAWPLYFYEIRPHGAEE</sequence>
<dbReference type="PANTHER" id="PTHR13610">
    <property type="entry name" value="METHYLTRANSFERASE DOMAIN-CONTAINING PROTEIN"/>
    <property type="match status" value="1"/>
</dbReference>
<keyword evidence="5" id="KW-0689">Ribosomal protein</keyword>
<dbReference type="OrthoDB" id="66144at2759"/>